<dbReference type="InterPro" id="IPR025164">
    <property type="entry name" value="Toastrack_DUF4097"/>
</dbReference>
<evidence type="ECO:0000256" key="2">
    <source>
        <dbReference type="SAM" id="SignalP"/>
    </source>
</evidence>
<organism evidence="4 5">
    <name type="scientific">Neolewinella litorea</name>
    <dbReference type="NCBI Taxonomy" id="2562452"/>
    <lineage>
        <taxon>Bacteria</taxon>
        <taxon>Pseudomonadati</taxon>
        <taxon>Bacteroidota</taxon>
        <taxon>Saprospiria</taxon>
        <taxon>Saprospirales</taxon>
        <taxon>Lewinellaceae</taxon>
        <taxon>Neolewinella</taxon>
    </lineage>
</organism>
<comment type="caution">
    <text evidence="4">The sequence shown here is derived from an EMBL/GenBank/DDBJ whole genome shotgun (WGS) entry which is preliminary data.</text>
</comment>
<evidence type="ECO:0000259" key="3">
    <source>
        <dbReference type="Pfam" id="PF13349"/>
    </source>
</evidence>
<dbReference type="AlphaFoldDB" id="A0A4V3XKD1"/>
<protein>
    <recommendedName>
        <fullName evidence="3">DUF4097 domain-containing protein</fullName>
    </recommendedName>
</protein>
<proteinExistence type="predicted"/>
<dbReference type="OrthoDB" id="1117657at2"/>
<dbReference type="Proteomes" id="UP000308528">
    <property type="component" value="Unassembled WGS sequence"/>
</dbReference>
<dbReference type="RefSeq" id="WP_136460123.1">
    <property type="nucleotide sequence ID" value="NZ_SRSF01000008.1"/>
</dbReference>
<sequence length="375" mass="41007">MKVKLTLLLALFVLALPAFALSRPGTVFEKKLSETFPIRNDGQVRLDNRYGEIKVVTWSQPRVQIDVLIRVEARDKDEFQDVLKRIDVSLSGGNNLVSAVTTINSSRSSGSWWSLLTNSGSSNDFKIFYTVNMPPSVGLEVDARYCDVELPNLTGTTNLDVGYGDLVAGRLSGQGLVDVSYGSARIERLGANSTVKLRYSEGTIRNAGDLRYDGRYSEARFGTVGVLRLDVGYDEIEVESAESVYLNGNYNELSVGQARAIYLNGNYTDYNLGTVTGILELEGNYGDLKVERLAAGFERVDIRVNYSDVQINVDDSAGYTLDLSARYGDIDVPTDALSPRDVRSEGSSKSVKGKKSGTGSGLIKIATTYGDIEIY</sequence>
<feature type="domain" description="DUF4097" evidence="3">
    <location>
        <begin position="237"/>
        <end position="374"/>
    </location>
</feature>
<accession>A0A4V3XKD1</accession>
<keyword evidence="2" id="KW-0732">Signal</keyword>
<feature type="chain" id="PRO_5020811507" description="DUF4097 domain-containing protein" evidence="2">
    <location>
        <begin position="21"/>
        <end position="375"/>
    </location>
</feature>
<reference evidence="4 5" key="1">
    <citation type="submission" date="2019-04" db="EMBL/GenBank/DDBJ databases">
        <title>Lewinella litorea sp. nov., isolated from a marine sand.</title>
        <authorList>
            <person name="Yoon J.-H."/>
        </authorList>
    </citation>
    <scope>NUCLEOTIDE SEQUENCE [LARGE SCALE GENOMIC DNA]</scope>
    <source>
        <strain evidence="4 5">HSMS-39</strain>
    </source>
</reference>
<evidence type="ECO:0000313" key="5">
    <source>
        <dbReference type="Proteomes" id="UP000308528"/>
    </source>
</evidence>
<gene>
    <name evidence="4" type="ORF">E4021_14650</name>
</gene>
<evidence type="ECO:0000313" key="4">
    <source>
        <dbReference type="EMBL" id="THH36503.1"/>
    </source>
</evidence>
<name>A0A4V3XKD1_9BACT</name>
<dbReference type="EMBL" id="SRSF01000008">
    <property type="protein sequence ID" value="THH36503.1"/>
    <property type="molecule type" value="Genomic_DNA"/>
</dbReference>
<evidence type="ECO:0000256" key="1">
    <source>
        <dbReference type="SAM" id="MobiDB-lite"/>
    </source>
</evidence>
<feature type="region of interest" description="Disordered" evidence="1">
    <location>
        <begin position="336"/>
        <end position="358"/>
    </location>
</feature>
<feature type="signal peptide" evidence="2">
    <location>
        <begin position="1"/>
        <end position="20"/>
    </location>
</feature>
<keyword evidence="5" id="KW-1185">Reference proteome</keyword>
<dbReference type="Pfam" id="PF13349">
    <property type="entry name" value="DUF4097"/>
    <property type="match status" value="1"/>
</dbReference>